<protein>
    <submittedName>
        <fullName evidence="2">Uncharacterized protein</fullName>
    </submittedName>
</protein>
<name>A0A165P7I6_EXIGL</name>
<dbReference type="InParanoid" id="A0A165P7I6"/>
<evidence type="ECO:0000313" key="3">
    <source>
        <dbReference type="Proteomes" id="UP000077266"/>
    </source>
</evidence>
<dbReference type="EMBL" id="KV425891">
    <property type="protein sequence ID" value="KZW01757.1"/>
    <property type="molecule type" value="Genomic_DNA"/>
</dbReference>
<gene>
    <name evidence="2" type="ORF">EXIGLDRAFT_829702</name>
</gene>
<proteinExistence type="predicted"/>
<dbReference type="AlphaFoldDB" id="A0A165P7I6"/>
<evidence type="ECO:0000313" key="2">
    <source>
        <dbReference type="EMBL" id="KZW01757.1"/>
    </source>
</evidence>
<accession>A0A165P7I6</accession>
<organism evidence="2 3">
    <name type="scientific">Exidia glandulosa HHB12029</name>
    <dbReference type="NCBI Taxonomy" id="1314781"/>
    <lineage>
        <taxon>Eukaryota</taxon>
        <taxon>Fungi</taxon>
        <taxon>Dikarya</taxon>
        <taxon>Basidiomycota</taxon>
        <taxon>Agaricomycotina</taxon>
        <taxon>Agaricomycetes</taxon>
        <taxon>Auriculariales</taxon>
        <taxon>Exidiaceae</taxon>
        <taxon>Exidia</taxon>
    </lineage>
</organism>
<dbReference type="Proteomes" id="UP000077266">
    <property type="component" value="Unassembled WGS sequence"/>
</dbReference>
<feature type="compositionally biased region" description="Low complexity" evidence="1">
    <location>
        <begin position="38"/>
        <end position="50"/>
    </location>
</feature>
<keyword evidence="3" id="KW-1185">Reference proteome</keyword>
<reference evidence="2 3" key="1">
    <citation type="journal article" date="2016" name="Mol. Biol. Evol.">
        <title>Comparative Genomics of Early-Diverging Mushroom-Forming Fungi Provides Insights into the Origins of Lignocellulose Decay Capabilities.</title>
        <authorList>
            <person name="Nagy L.G."/>
            <person name="Riley R."/>
            <person name="Tritt A."/>
            <person name="Adam C."/>
            <person name="Daum C."/>
            <person name="Floudas D."/>
            <person name="Sun H."/>
            <person name="Yadav J.S."/>
            <person name="Pangilinan J."/>
            <person name="Larsson K.H."/>
            <person name="Matsuura K."/>
            <person name="Barry K."/>
            <person name="Labutti K."/>
            <person name="Kuo R."/>
            <person name="Ohm R.A."/>
            <person name="Bhattacharya S.S."/>
            <person name="Shirouzu T."/>
            <person name="Yoshinaga Y."/>
            <person name="Martin F.M."/>
            <person name="Grigoriev I.V."/>
            <person name="Hibbett D.S."/>
        </authorList>
    </citation>
    <scope>NUCLEOTIDE SEQUENCE [LARGE SCALE GENOMIC DNA]</scope>
    <source>
        <strain evidence="2 3">HHB12029</strain>
    </source>
</reference>
<feature type="region of interest" description="Disordered" evidence="1">
    <location>
        <begin position="1"/>
        <end position="50"/>
    </location>
</feature>
<evidence type="ECO:0000256" key="1">
    <source>
        <dbReference type="SAM" id="MobiDB-lite"/>
    </source>
</evidence>
<sequence>MSTHTKNHPDPVHPPANPRPGEEIVHATGTAPSGGGPSEVVSGSEPTAAA</sequence>